<accession>A0A166B753</accession>
<name>A0A166B753_9AGAM</name>
<dbReference type="EMBL" id="KV417649">
    <property type="protein sequence ID" value="KZP12345.1"/>
    <property type="molecule type" value="Genomic_DNA"/>
</dbReference>
<organism evidence="1 2">
    <name type="scientific">Athelia psychrophila</name>
    <dbReference type="NCBI Taxonomy" id="1759441"/>
    <lineage>
        <taxon>Eukaryota</taxon>
        <taxon>Fungi</taxon>
        <taxon>Dikarya</taxon>
        <taxon>Basidiomycota</taxon>
        <taxon>Agaricomycotina</taxon>
        <taxon>Agaricomycetes</taxon>
        <taxon>Agaricomycetidae</taxon>
        <taxon>Atheliales</taxon>
        <taxon>Atheliaceae</taxon>
        <taxon>Athelia</taxon>
    </lineage>
</organism>
<keyword evidence="2" id="KW-1185">Reference proteome</keyword>
<proteinExistence type="predicted"/>
<dbReference type="Proteomes" id="UP000076532">
    <property type="component" value="Unassembled WGS sequence"/>
</dbReference>
<protein>
    <submittedName>
        <fullName evidence="1">Uncharacterized protein</fullName>
    </submittedName>
</protein>
<gene>
    <name evidence="1" type="ORF">FIBSPDRAFT_165011</name>
</gene>
<sequence length="108" mass="11691">MTATTSLLDLRVQEHLGGDLSFPARTSASSAAHVSIFRDPSPALATSSCLRPSSPRLSKMYPLVRGPPSLFYCALRQALVPARRAWPFSRAYPCAPAAFSASPQYTQH</sequence>
<reference evidence="1 2" key="1">
    <citation type="journal article" date="2016" name="Mol. Biol. Evol.">
        <title>Comparative Genomics of Early-Diverging Mushroom-Forming Fungi Provides Insights into the Origins of Lignocellulose Decay Capabilities.</title>
        <authorList>
            <person name="Nagy L.G."/>
            <person name="Riley R."/>
            <person name="Tritt A."/>
            <person name="Adam C."/>
            <person name="Daum C."/>
            <person name="Floudas D."/>
            <person name="Sun H."/>
            <person name="Yadav J.S."/>
            <person name="Pangilinan J."/>
            <person name="Larsson K.H."/>
            <person name="Matsuura K."/>
            <person name="Barry K."/>
            <person name="Labutti K."/>
            <person name="Kuo R."/>
            <person name="Ohm R.A."/>
            <person name="Bhattacharya S.S."/>
            <person name="Shirouzu T."/>
            <person name="Yoshinaga Y."/>
            <person name="Martin F.M."/>
            <person name="Grigoriev I.V."/>
            <person name="Hibbett D.S."/>
        </authorList>
    </citation>
    <scope>NUCLEOTIDE SEQUENCE [LARGE SCALE GENOMIC DNA]</scope>
    <source>
        <strain evidence="1 2">CBS 109695</strain>
    </source>
</reference>
<evidence type="ECO:0000313" key="2">
    <source>
        <dbReference type="Proteomes" id="UP000076532"/>
    </source>
</evidence>
<dbReference type="AlphaFoldDB" id="A0A166B753"/>
<evidence type="ECO:0000313" key="1">
    <source>
        <dbReference type="EMBL" id="KZP12345.1"/>
    </source>
</evidence>